<evidence type="ECO:0000313" key="3">
    <source>
        <dbReference type="Proteomes" id="UP000824782"/>
    </source>
</evidence>
<name>A0AAV6YZ70_ENGPU</name>
<evidence type="ECO:0000256" key="1">
    <source>
        <dbReference type="SAM" id="MobiDB-lite"/>
    </source>
</evidence>
<keyword evidence="3" id="KW-1185">Reference proteome</keyword>
<proteinExistence type="predicted"/>
<dbReference type="EMBL" id="WNYA01007683">
    <property type="protein sequence ID" value="KAG8541413.1"/>
    <property type="molecule type" value="Genomic_DNA"/>
</dbReference>
<dbReference type="Proteomes" id="UP000824782">
    <property type="component" value="Unassembled WGS sequence"/>
</dbReference>
<gene>
    <name evidence="2" type="ORF">GDO81_029129</name>
</gene>
<protein>
    <submittedName>
        <fullName evidence="2">Uncharacterized protein</fullName>
    </submittedName>
</protein>
<feature type="region of interest" description="Disordered" evidence="1">
    <location>
        <begin position="1"/>
        <end position="26"/>
    </location>
</feature>
<dbReference type="AlphaFoldDB" id="A0AAV6YZ70"/>
<reference evidence="2" key="1">
    <citation type="thesis" date="2020" institute="ProQuest LLC" country="789 East Eisenhower Parkway, Ann Arbor, MI, USA">
        <title>Comparative Genomics and Chromosome Evolution.</title>
        <authorList>
            <person name="Mudd A.B."/>
        </authorList>
    </citation>
    <scope>NUCLEOTIDE SEQUENCE</scope>
    <source>
        <strain evidence="2">237g6f4</strain>
        <tissue evidence="2">Blood</tissue>
    </source>
</reference>
<organism evidence="2 3">
    <name type="scientific">Engystomops pustulosus</name>
    <name type="common">Tungara frog</name>
    <name type="synonym">Physalaemus pustulosus</name>
    <dbReference type="NCBI Taxonomy" id="76066"/>
    <lineage>
        <taxon>Eukaryota</taxon>
        <taxon>Metazoa</taxon>
        <taxon>Chordata</taxon>
        <taxon>Craniata</taxon>
        <taxon>Vertebrata</taxon>
        <taxon>Euteleostomi</taxon>
        <taxon>Amphibia</taxon>
        <taxon>Batrachia</taxon>
        <taxon>Anura</taxon>
        <taxon>Neobatrachia</taxon>
        <taxon>Hyloidea</taxon>
        <taxon>Leptodactylidae</taxon>
        <taxon>Leiuperinae</taxon>
        <taxon>Engystomops</taxon>
    </lineage>
</organism>
<accession>A0AAV6YZ70</accession>
<sequence>MQIREDDAECRRSPEGGHRKHVPGPDTIQTVQVSVQIVFTGVSEYHNVAGREHCYHMEDSKNIRRRWAIGSLGIILQNCINDDFLVQDT</sequence>
<comment type="caution">
    <text evidence="2">The sequence shown here is derived from an EMBL/GenBank/DDBJ whole genome shotgun (WGS) entry which is preliminary data.</text>
</comment>
<evidence type="ECO:0000313" key="2">
    <source>
        <dbReference type="EMBL" id="KAG8541413.1"/>
    </source>
</evidence>